<proteinExistence type="predicted"/>
<dbReference type="EMBL" id="JYDO01000004">
    <property type="protein sequence ID" value="KRZ79904.1"/>
    <property type="molecule type" value="Genomic_DNA"/>
</dbReference>
<evidence type="ECO:0000313" key="2">
    <source>
        <dbReference type="Proteomes" id="UP000054843"/>
    </source>
</evidence>
<name>A0A0V1N7S1_9BILA</name>
<comment type="caution">
    <text evidence="1">The sequence shown here is derived from an EMBL/GenBank/DDBJ whole genome shotgun (WGS) entry which is preliminary data.</text>
</comment>
<dbReference type="Proteomes" id="UP000054843">
    <property type="component" value="Unassembled WGS sequence"/>
</dbReference>
<reference evidence="1 2" key="1">
    <citation type="submission" date="2015-01" db="EMBL/GenBank/DDBJ databases">
        <title>Evolution of Trichinella species and genotypes.</title>
        <authorList>
            <person name="Korhonen P.K."/>
            <person name="Edoardo P."/>
            <person name="Giuseppe L.R."/>
            <person name="Gasser R.B."/>
        </authorList>
    </citation>
    <scope>NUCLEOTIDE SEQUENCE [LARGE SCALE GENOMIC DNA]</scope>
    <source>
        <strain evidence="1">ISS1980</strain>
    </source>
</reference>
<sequence>MTVIKKCEVSFEEGPLLWLSIYSRPSKFTDFKTTPVCMHAVDLQVQCKLVFTYEVPHHNSSDNDLTKLGG</sequence>
<keyword evidence="2" id="KW-1185">Reference proteome</keyword>
<protein>
    <submittedName>
        <fullName evidence="1">Uncharacterized protein</fullName>
    </submittedName>
</protein>
<evidence type="ECO:0000313" key="1">
    <source>
        <dbReference type="EMBL" id="KRZ79904.1"/>
    </source>
</evidence>
<gene>
    <name evidence="1" type="ORF">T10_692</name>
</gene>
<organism evidence="1 2">
    <name type="scientific">Trichinella papuae</name>
    <dbReference type="NCBI Taxonomy" id="268474"/>
    <lineage>
        <taxon>Eukaryota</taxon>
        <taxon>Metazoa</taxon>
        <taxon>Ecdysozoa</taxon>
        <taxon>Nematoda</taxon>
        <taxon>Enoplea</taxon>
        <taxon>Dorylaimia</taxon>
        <taxon>Trichinellida</taxon>
        <taxon>Trichinellidae</taxon>
        <taxon>Trichinella</taxon>
    </lineage>
</organism>
<dbReference type="AlphaFoldDB" id="A0A0V1N7S1"/>
<accession>A0A0V1N7S1</accession>
<dbReference type="OrthoDB" id="5922014at2759"/>